<evidence type="ECO:0000313" key="2">
    <source>
        <dbReference type="Proteomes" id="UP000306584"/>
    </source>
</evidence>
<name>A0A4S9JVQ5_AURPU</name>
<accession>A0A4S9JVQ5</accession>
<organism evidence="1 2">
    <name type="scientific">Aureobasidium pullulans</name>
    <name type="common">Black yeast</name>
    <name type="synonym">Pullularia pullulans</name>
    <dbReference type="NCBI Taxonomy" id="5580"/>
    <lineage>
        <taxon>Eukaryota</taxon>
        <taxon>Fungi</taxon>
        <taxon>Dikarya</taxon>
        <taxon>Ascomycota</taxon>
        <taxon>Pezizomycotina</taxon>
        <taxon>Dothideomycetes</taxon>
        <taxon>Dothideomycetidae</taxon>
        <taxon>Dothideales</taxon>
        <taxon>Saccotheciaceae</taxon>
        <taxon>Aureobasidium</taxon>
    </lineage>
</organism>
<proteinExistence type="predicted"/>
<dbReference type="EMBL" id="QZBD01000737">
    <property type="protein sequence ID" value="THY07121.1"/>
    <property type="molecule type" value="Genomic_DNA"/>
</dbReference>
<sequence>MDRKEPWPPASPIWNGEEVRDLLVEGNEMIQLRCKPEEQQTDDPTHPESPPFSANIHKRLLCNFSDHYRAIFPPGVSESGSPETQLDLPSRLARTFVL</sequence>
<gene>
    <name evidence="1" type="ORF">D6D01_09806</name>
</gene>
<comment type="caution">
    <text evidence="1">The sequence shown here is derived from an EMBL/GenBank/DDBJ whole genome shotgun (WGS) entry which is preliminary data.</text>
</comment>
<reference evidence="1 2" key="1">
    <citation type="submission" date="2018-10" db="EMBL/GenBank/DDBJ databases">
        <title>Fifty Aureobasidium pullulans genomes reveal a recombining polyextremotolerant generalist.</title>
        <authorList>
            <person name="Gostincar C."/>
            <person name="Turk M."/>
            <person name="Zajc J."/>
            <person name="Gunde-Cimerman N."/>
        </authorList>
    </citation>
    <scope>NUCLEOTIDE SEQUENCE [LARGE SCALE GENOMIC DNA]</scope>
    <source>
        <strain evidence="1 2">EXF-6604</strain>
    </source>
</reference>
<protein>
    <submittedName>
        <fullName evidence="1">Uncharacterized protein</fullName>
    </submittedName>
</protein>
<evidence type="ECO:0000313" key="1">
    <source>
        <dbReference type="EMBL" id="THY07121.1"/>
    </source>
</evidence>
<dbReference type="Proteomes" id="UP000306584">
    <property type="component" value="Unassembled WGS sequence"/>
</dbReference>
<dbReference type="AlphaFoldDB" id="A0A4S9JVQ5"/>